<keyword evidence="1" id="KW-0472">Membrane</keyword>
<organism evidence="2">
    <name type="scientific">marine sediment metagenome</name>
    <dbReference type="NCBI Taxonomy" id="412755"/>
    <lineage>
        <taxon>unclassified sequences</taxon>
        <taxon>metagenomes</taxon>
        <taxon>ecological metagenomes</taxon>
    </lineage>
</organism>
<proteinExistence type="predicted"/>
<feature type="non-terminal residue" evidence="2">
    <location>
        <position position="1"/>
    </location>
</feature>
<feature type="transmembrane region" description="Helical" evidence="1">
    <location>
        <begin position="74"/>
        <end position="92"/>
    </location>
</feature>
<feature type="transmembrane region" description="Helical" evidence="1">
    <location>
        <begin position="12"/>
        <end position="41"/>
    </location>
</feature>
<feature type="transmembrane region" description="Helical" evidence="1">
    <location>
        <begin position="53"/>
        <end position="68"/>
    </location>
</feature>
<reference evidence="2" key="1">
    <citation type="journal article" date="2014" name="Front. Microbiol.">
        <title>High frequency of phylogenetically diverse reductive dehalogenase-homologous genes in deep subseafloor sedimentary metagenomes.</title>
        <authorList>
            <person name="Kawai M."/>
            <person name="Futagami T."/>
            <person name="Toyoda A."/>
            <person name="Takaki Y."/>
            <person name="Nishi S."/>
            <person name="Hori S."/>
            <person name="Arai W."/>
            <person name="Tsubouchi T."/>
            <person name="Morono Y."/>
            <person name="Uchiyama I."/>
            <person name="Ito T."/>
            <person name="Fujiyama A."/>
            <person name="Inagaki F."/>
            <person name="Takami H."/>
        </authorList>
    </citation>
    <scope>NUCLEOTIDE SEQUENCE</scope>
    <source>
        <strain evidence="2">Expedition CK06-06</strain>
    </source>
</reference>
<name>X1CCS2_9ZZZZ</name>
<evidence type="ECO:0000313" key="2">
    <source>
        <dbReference type="EMBL" id="GAG90957.1"/>
    </source>
</evidence>
<accession>X1CCS2</accession>
<keyword evidence="1" id="KW-1133">Transmembrane helix</keyword>
<gene>
    <name evidence="2" type="ORF">S01H4_48287</name>
</gene>
<keyword evidence="1" id="KW-0812">Transmembrane</keyword>
<comment type="caution">
    <text evidence="2">The sequence shown here is derived from an EMBL/GenBank/DDBJ whole genome shotgun (WGS) entry which is preliminary data.</text>
</comment>
<protein>
    <submittedName>
        <fullName evidence="2">Uncharacterized protein</fullName>
    </submittedName>
</protein>
<evidence type="ECO:0000256" key="1">
    <source>
        <dbReference type="SAM" id="Phobius"/>
    </source>
</evidence>
<dbReference type="AlphaFoldDB" id="X1CCS2"/>
<sequence length="108" mass="11904">LAFYFWGIGYSSLVLAFSLFALFVFYVSKVIVSFLVGLMILERIAPNAANHKIIALILGLLIYVLLIATPYFGWAVSVIAMIFGLGAVWLVFRGERKTSAQPAVVSEE</sequence>
<dbReference type="EMBL" id="BART01027205">
    <property type="protein sequence ID" value="GAG90957.1"/>
    <property type="molecule type" value="Genomic_DNA"/>
</dbReference>